<evidence type="ECO:0000256" key="1">
    <source>
        <dbReference type="SAM" id="MobiDB-lite"/>
    </source>
</evidence>
<proteinExistence type="predicted"/>
<organism evidence="3 4">
    <name type="scientific">Erwinia phage KEY</name>
    <dbReference type="NCBI Taxonomy" id="2821255"/>
    <lineage>
        <taxon>Viruses</taxon>
        <taxon>Duplodnaviria</taxon>
        <taxon>Heunggongvirae</taxon>
        <taxon>Uroviricota</taxon>
        <taxon>Caudoviricetes</taxon>
        <taxon>Demerecviridae</taxon>
        <taxon>Keyvirus</taxon>
        <taxon>Keyvirus key</taxon>
    </lineage>
</organism>
<dbReference type="InterPro" id="IPR044925">
    <property type="entry name" value="His-Me_finger_sf"/>
</dbReference>
<dbReference type="Proteomes" id="UP001215551">
    <property type="component" value="Segment"/>
</dbReference>
<name>A0AAE8BCJ6_9CAUD</name>
<keyword evidence="3" id="KW-0540">Nuclease</keyword>
<accession>A0AAE8BCJ6</accession>
<dbReference type="SUPFAM" id="SSF54060">
    <property type="entry name" value="His-Me finger endonucleases"/>
    <property type="match status" value="1"/>
</dbReference>
<reference evidence="4" key="1">
    <citation type="journal article" date="2023" name="Virus Res">
        <title>Broad-host-range lytic Erwinia phage Key with exopolysaccharide degrading activity.</title>
        <authorList>
            <person name="Zlatohurska M."/>
            <person name="Gorb T."/>
            <person name="Romaniuk L."/>
            <person name="Shenderovska N."/>
            <person name="Faidiuk Y."/>
            <person name="Zhuminska G."/>
            <person name="Hubar Y."/>
            <person name="Hubar O."/>
            <person name="Kropinski A.M."/>
            <person name="Kushkina A."/>
            <person name="Tovkach F."/>
        </authorList>
    </citation>
    <scope>NUCLEOTIDE SEQUENCE [LARGE SCALE GENOMIC DNA]</scope>
</reference>
<evidence type="ECO:0000313" key="4">
    <source>
        <dbReference type="Proteomes" id="UP001215551"/>
    </source>
</evidence>
<sequence>MKFKELPPLHEFTKRFNYDPITGEFTWKCGYRAGKLAGSKDADGITLYLGELGRFKAHRVAWLYIYGEDPGESLIDHKDGNPFLNSKLNLRKATEAQNSQNHNKKPGSSGVPGVDRQGRGWRARIRHNGSRLTVGTFSTIEEAEAAITKKRKELHGEFARDYR</sequence>
<gene>
    <name evidence="3" type="ORF">key_179</name>
</gene>
<dbReference type="GO" id="GO:0004519">
    <property type="term" value="F:endonuclease activity"/>
    <property type="evidence" value="ECO:0007669"/>
    <property type="project" value="UniProtKB-KW"/>
</dbReference>
<keyword evidence="4" id="KW-1185">Reference proteome</keyword>
<dbReference type="GO" id="GO:0003677">
    <property type="term" value="F:DNA binding"/>
    <property type="evidence" value="ECO:0007669"/>
    <property type="project" value="InterPro"/>
</dbReference>
<feature type="domain" description="HNH nuclease" evidence="2">
    <location>
        <begin position="56"/>
        <end position="99"/>
    </location>
</feature>
<dbReference type="EMBL" id="MZ616364">
    <property type="protein sequence ID" value="QYC51670.1"/>
    <property type="molecule type" value="Genomic_DNA"/>
</dbReference>
<evidence type="ECO:0000313" key="3">
    <source>
        <dbReference type="EMBL" id="QYC51670.1"/>
    </source>
</evidence>
<dbReference type="Gene3D" id="3.90.75.20">
    <property type="match status" value="1"/>
</dbReference>
<keyword evidence="3" id="KW-0255">Endonuclease</keyword>
<dbReference type="InterPro" id="IPR016177">
    <property type="entry name" value="DNA-bd_dom_sf"/>
</dbReference>
<feature type="region of interest" description="Disordered" evidence="1">
    <location>
        <begin position="94"/>
        <end position="122"/>
    </location>
</feature>
<dbReference type="Pfam" id="PF13392">
    <property type="entry name" value="HNH_3"/>
    <property type="match status" value="1"/>
</dbReference>
<dbReference type="SUPFAM" id="SSF54171">
    <property type="entry name" value="DNA-binding domain"/>
    <property type="match status" value="1"/>
</dbReference>
<evidence type="ECO:0000259" key="2">
    <source>
        <dbReference type="Pfam" id="PF13392"/>
    </source>
</evidence>
<protein>
    <submittedName>
        <fullName evidence="3">HNH endonuclease</fullName>
    </submittedName>
</protein>
<keyword evidence="3" id="KW-0378">Hydrolase</keyword>
<dbReference type="InterPro" id="IPR003615">
    <property type="entry name" value="HNH_nuc"/>
</dbReference>